<dbReference type="Ensembl" id="ENSECRT00000015152.1">
    <property type="protein sequence ID" value="ENSECRP00000014890.1"/>
    <property type="gene ID" value="ENSECRG00000009928.1"/>
</dbReference>
<keyword evidence="3" id="KW-0809">Transit peptide</keyword>
<reference evidence="5" key="3">
    <citation type="submission" date="2025-09" db="UniProtKB">
        <authorList>
            <consortium name="Ensembl"/>
        </authorList>
    </citation>
    <scope>IDENTIFICATION</scope>
</reference>
<dbReference type="GO" id="GO:0033615">
    <property type="term" value="P:mitochondrial proton-transporting ATP synthase complex assembly"/>
    <property type="evidence" value="ECO:0007669"/>
    <property type="project" value="TreeGrafter"/>
</dbReference>
<accession>A0A8C4SDT7</accession>
<evidence type="ECO:0000256" key="4">
    <source>
        <dbReference type="ARBA" id="ARBA00023128"/>
    </source>
</evidence>
<evidence type="ECO:0000256" key="2">
    <source>
        <dbReference type="ARBA" id="ARBA00009116"/>
    </source>
</evidence>
<organism evidence="5 6">
    <name type="scientific">Erpetoichthys calabaricus</name>
    <name type="common">Rope fish</name>
    <name type="synonym">Calamoichthys calabaricus</name>
    <dbReference type="NCBI Taxonomy" id="27687"/>
    <lineage>
        <taxon>Eukaryota</taxon>
        <taxon>Metazoa</taxon>
        <taxon>Chordata</taxon>
        <taxon>Craniata</taxon>
        <taxon>Vertebrata</taxon>
        <taxon>Euteleostomi</taxon>
        <taxon>Actinopterygii</taxon>
        <taxon>Polypteriformes</taxon>
        <taxon>Polypteridae</taxon>
        <taxon>Erpetoichthys</taxon>
    </lineage>
</organism>
<protein>
    <submittedName>
        <fullName evidence="5">ATP synthase mitochondrial F1 complex assembly factor 1</fullName>
    </submittedName>
</protein>
<dbReference type="PANTHER" id="PTHR13126">
    <property type="entry name" value="CHAPERONE ATP11"/>
    <property type="match status" value="1"/>
</dbReference>
<gene>
    <name evidence="5" type="primary">ATPAF1</name>
    <name evidence="5" type="synonym">atpaf1</name>
</gene>
<reference evidence="5" key="2">
    <citation type="submission" date="2025-08" db="UniProtKB">
        <authorList>
            <consortium name="Ensembl"/>
        </authorList>
    </citation>
    <scope>IDENTIFICATION</scope>
</reference>
<dbReference type="GO" id="GO:0005739">
    <property type="term" value="C:mitochondrion"/>
    <property type="evidence" value="ECO:0007669"/>
    <property type="project" value="UniProtKB-SubCell"/>
</dbReference>
<evidence type="ECO:0000313" key="6">
    <source>
        <dbReference type="Proteomes" id="UP000694620"/>
    </source>
</evidence>
<dbReference type="Pfam" id="PF06644">
    <property type="entry name" value="ATP11"/>
    <property type="match status" value="1"/>
</dbReference>
<dbReference type="Proteomes" id="UP000694620">
    <property type="component" value="Chromosome 10"/>
</dbReference>
<proteinExistence type="inferred from homology"/>
<comment type="similarity">
    <text evidence="2">Belongs to the ATP11 family.</text>
</comment>
<comment type="subcellular location">
    <subcellularLocation>
        <location evidence="1">Mitochondrion</location>
    </subcellularLocation>
</comment>
<dbReference type="InterPro" id="IPR010591">
    <property type="entry name" value="ATP11"/>
</dbReference>
<evidence type="ECO:0000256" key="1">
    <source>
        <dbReference type="ARBA" id="ARBA00004173"/>
    </source>
</evidence>
<sequence>MCDGGDEVMAVAVLQLHCLYRGLLAVRRPALSCVLPGAAWRSLRVFSVRKAPELEDNPFYAKYEEKIRQLRSAKPQEFQARLEKTVALKKEPIGQSRQGDFIQLMEQQAEQLGSGASGPGGFTKNKTLASVLNVDLIKEKTAEEIGEIWRQHFRAKDTICAIIPAETFEQMCQRAASCPTFLYPLPRHEGYEFFVGQWSGHELHFTSLINIQTRADKAPSQLVLYHYPELQEDKGIVLMTAEMDATTLSPAQAQCLANQVQLFYGTQRQETFSLVETFNHQPADFKHMSVIAELEQTGVGMGAQAK</sequence>
<dbReference type="PANTHER" id="PTHR13126:SF0">
    <property type="entry name" value="ATP SYNTHASE MITOCHONDRIAL F1 COMPLEX ASSEMBLY FACTOR 1"/>
    <property type="match status" value="1"/>
</dbReference>
<keyword evidence="4" id="KW-0496">Mitochondrion</keyword>
<reference evidence="5" key="1">
    <citation type="submission" date="2021-06" db="EMBL/GenBank/DDBJ databases">
        <authorList>
            <consortium name="Wellcome Sanger Institute Data Sharing"/>
        </authorList>
    </citation>
    <scope>NUCLEOTIDE SEQUENCE [LARGE SCALE GENOMIC DNA]</scope>
</reference>
<name>A0A8C4SDT7_ERPCA</name>
<evidence type="ECO:0000256" key="3">
    <source>
        <dbReference type="ARBA" id="ARBA00022946"/>
    </source>
</evidence>
<dbReference type="AlphaFoldDB" id="A0A8C4SDT7"/>
<evidence type="ECO:0000313" key="5">
    <source>
        <dbReference type="Ensembl" id="ENSECRP00000014890.1"/>
    </source>
</evidence>
<dbReference type="GeneTree" id="ENSGT00390000012765"/>
<keyword evidence="6" id="KW-1185">Reference proteome</keyword>